<comment type="caution">
    <text evidence="2">The sequence shown here is derived from an EMBL/GenBank/DDBJ whole genome shotgun (WGS) entry which is preliminary data.</text>
</comment>
<proteinExistence type="predicted"/>
<gene>
    <name evidence="2" type="ORF">NDU88_003526</name>
</gene>
<protein>
    <submittedName>
        <fullName evidence="2">Uncharacterized protein</fullName>
    </submittedName>
</protein>
<sequence length="88" mass="9885">MCQVRARSSTDRKSEAEKTPGWRGALQTASLGMLRTCGRQLPLGAHRPTRLGDRGRGEDLLSECRWRKAGSPRESKRSRYLAAGTWRT</sequence>
<keyword evidence="3" id="KW-1185">Reference proteome</keyword>
<evidence type="ECO:0000313" key="3">
    <source>
        <dbReference type="Proteomes" id="UP001066276"/>
    </source>
</evidence>
<evidence type="ECO:0000313" key="2">
    <source>
        <dbReference type="EMBL" id="KAJ1090393.1"/>
    </source>
</evidence>
<dbReference type="AlphaFoldDB" id="A0AAV7LLV3"/>
<organism evidence="2 3">
    <name type="scientific">Pleurodeles waltl</name>
    <name type="common">Iberian ribbed newt</name>
    <dbReference type="NCBI Taxonomy" id="8319"/>
    <lineage>
        <taxon>Eukaryota</taxon>
        <taxon>Metazoa</taxon>
        <taxon>Chordata</taxon>
        <taxon>Craniata</taxon>
        <taxon>Vertebrata</taxon>
        <taxon>Euteleostomi</taxon>
        <taxon>Amphibia</taxon>
        <taxon>Batrachia</taxon>
        <taxon>Caudata</taxon>
        <taxon>Salamandroidea</taxon>
        <taxon>Salamandridae</taxon>
        <taxon>Pleurodelinae</taxon>
        <taxon>Pleurodeles</taxon>
    </lineage>
</organism>
<evidence type="ECO:0000256" key="1">
    <source>
        <dbReference type="SAM" id="MobiDB-lite"/>
    </source>
</evidence>
<feature type="compositionally biased region" description="Basic and acidic residues" evidence="1">
    <location>
        <begin position="8"/>
        <end position="20"/>
    </location>
</feature>
<dbReference type="Proteomes" id="UP001066276">
    <property type="component" value="Chromosome 11"/>
</dbReference>
<name>A0AAV7LLV3_PLEWA</name>
<feature type="region of interest" description="Disordered" evidence="1">
    <location>
        <begin position="1"/>
        <end position="23"/>
    </location>
</feature>
<accession>A0AAV7LLV3</accession>
<dbReference type="EMBL" id="JANPWB010000015">
    <property type="protein sequence ID" value="KAJ1090393.1"/>
    <property type="molecule type" value="Genomic_DNA"/>
</dbReference>
<reference evidence="2" key="1">
    <citation type="journal article" date="2022" name="bioRxiv">
        <title>Sequencing and chromosome-scale assembly of the giantPleurodeles waltlgenome.</title>
        <authorList>
            <person name="Brown T."/>
            <person name="Elewa A."/>
            <person name="Iarovenko S."/>
            <person name="Subramanian E."/>
            <person name="Araus A.J."/>
            <person name="Petzold A."/>
            <person name="Susuki M."/>
            <person name="Suzuki K.-i.T."/>
            <person name="Hayashi T."/>
            <person name="Toyoda A."/>
            <person name="Oliveira C."/>
            <person name="Osipova E."/>
            <person name="Leigh N.D."/>
            <person name="Simon A."/>
            <person name="Yun M.H."/>
        </authorList>
    </citation>
    <scope>NUCLEOTIDE SEQUENCE</scope>
    <source>
        <strain evidence="2">20211129_DDA</strain>
        <tissue evidence="2">Liver</tissue>
    </source>
</reference>